<evidence type="ECO:0000313" key="6">
    <source>
        <dbReference type="Proteomes" id="UP000285301"/>
    </source>
</evidence>
<dbReference type="PROSITE" id="PS50296">
    <property type="entry name" value="SUI1"/>
    <property type="match status" value="1"/>
</dbReference>
<proteinExistence type="inferred from homology"/>
<protein>
    <recommendedName>
        <fullName evidence="2">Density-regulated protein</fullName>
    </recommendedName>
</protein>
<dbReference type="Pfam" id="PF21023">
    <property type="entry name" value="DENR_N"/>
    <property type="match status" value="1"/>
</dbReference>
<dbReference type="PANTHER" id="PTHR12789:SF0">
    <property type="entry name" value="DENSITY-REGULATED PROTEIN"/>
    <property type="match status" value="1"/>
</dbReference>
<dbReference type="GO" id="GO:0003729">
    <property type="term" value="F:mRNA binding"/>
    <property type="evidence" value="ECO:0007669"/>
    <property type="project" value="TreeGrafter"/>
</dbReference>
<feature type="compositionally biased region" description="Basic residues" evidence="3">
    <location>
        <begin position="109"/>
        <end position="120"/>
    </location>
</feature>
<dbReference type="AlphaFoldDB" id="A0A443RQ58"/>
<comment type="similarity">
    <text evidence="1 2">Belongs to the DENR family.</text>
</comment>
<evidence type="ECO:0000259" key="4">
    <source>
        <dbReference type="PROSITE" id="PS50296"/>
    </source>
</evidence>
<dbReference type="InterPro" id="IPR046447">
    <property type="entry name" value="DENR_C"/>
</dbReference>
<organism evidence="5 6">
    <name type="scientific">Dinothrombium tinctorium</name>
    <dbReference type="NCBI Taxonomy" id="1965070"/>
    <lineage>
        <taxon>Eukaryota</taxon>
        <taxon>Metazoa</taxon>
        <taxon>Ecdysozoa</taxon>
        <taxon>Arthropoda</taxon>
        <taxon>Chelicerata</taxon>
        <taxon>Arachnida</taxon>
        <taxon>Acari</taxon>
        <taxon>Acariformes</taxon>
        <taxon>Trombidiformes</taxon>
        <taxon>Prostigmata</taxon>
        <taxon>Anystina</taxon>
        <taxon>Parasitengona</taxon>
        <taxon>Trombidioidea</taxon>
        <taxon>Trombidiidae</taxon>
        <taxon>Dinothrombium</taxon>
    </lineage>
</organism>
<reference evidence="5 6" key="1">
    <citation type="journal article" date="2018" name="Gigascience">
        <title>Genomes of trombidid mites reveal novel predicted allergens and laterally-transferred genes associated with secondary metabolism.</title>
        <authorList>
            <person name="Dong X."/>
            <person name="Chaisiri K."/>
            <person name="Xia D."/>
            <person name="Armstrong S.D."/>
            <person name="Fang Y."/>
            <person name="Donnelly M.J."/>
            <person name="Kadowaki T."/>
            <person name="McGarry J.W."/>
            <person name="Darby A.C."/>
            <person name="Makepeace B.L."/>
        </authorList>
    </citation>
    <scope>NUCLEOTIDE SEQUENCE [LARGE SCALE GENOMIC DNA]</scope>
    <source>
        <strain evidence="5">UoL-WK</strain>
    </source>
</reference>
<dbReference type="InterPro" id="IPR001950">
    <property type="entry name" value="SUI1"/>
</dbReference>
<name>A0A443RQ58_9ACAR</name>
<dbReference type="OrthoDB" id="277199at2759"/>
<dbReference type="GO" id="GO:0002188">
    <property type="term" value="P:translation reinitiation"/>
    <property type="evidence" value="ECO:0007669"/>
    <property type="project" value="TreeGrafter"/>
</dbReference>
<evidence type="ECO:0000256" key="3">
    <source>
        <dbReference type="SAM" id="MobiDB-lite"/>
    </source>
</evidence>
<dbReference type="PANTHER" id="PTHR12789">
    <property type="entry name" value="DENSITY-REGULATED PROTEIN HOMOLOG"/>
    <property type="match status" value="1"/>
</dbReference>
<keyword evidence="6" id="KW-1185">Reference proteome</keyword>
<evidence type="ECO:0000313" key="5">
    <source>
        <dbReference type="EMBL" id="RWS17378.1"/>
    </source>
</evidence>
<feature type="compositionally biased region" description="Polar residues" evidence="3">
    <location>
        <begin position="9"/>
        <end position="23"/>
    </location>
</feature>
<dbReference type="InterPro" id="IPR048517">
    <property type="entry name" value="DENR_N"/>
</dbReference>
<feature type="region of interest" description="Disordered" evidence="3">
    <location>
        <begin position="89"/>
        <end position="120"/>
    </location>
</feature>
<feature type="compositionally biased region" description="Basic and acidic residues" evidence="3">
    <location>
        <begin position="89"/>
        <end position="108"/>
    </location>
</feature>
<evidence type="ECO:0000256" key="2">
    <source>
        <dbReference type="RuleBase" id="RU361273"/>
    </source>
</evidence>
<dbReference type="InterPro" id="IPR050318">
    <property type="entry name" value="DENR/SUI1_TIF"/>
</dbReference>
<dbReference type="Gene3D" id="3.30.780.10">
    <property type="entry name" value="SUI1-like domain"/>
    <property type="match status" value="1"/>
</dbReference>
<feature type="region of interest" description="Disordered" evidence="3">
    <location>
        <begin position="1"/>
        <end position="23"/>
    </location>
</feature>
<dbReference type="Proteomes" id="UP000285301">
    <property type="component" value="Unassembled WGS sequence"/>
</dbReference>
<dbReference type="GO" id="GO:0001731">
    <property type="term" value="P:formation of translation preinitiation complex"/>
    <property type="evidence" value="ECO:0007669"/>
    <property type="project" value="TreeGrafter"/>
</dbReference>
<sequence>MSEEKSETQLEQSSIEQKTGELSLNEQQLLPKRCLERNGFRDDLKYPLKVSYCGECGLPFEYCEFYPNYAKCKEWLERNDPKAFEKLVSDEAKKSDGSPKDEESEAKKSRQKRGGKGLVKTKKKQEVDKHVGICRASRGKKKFVTVVTGLSTFDIDCKVAAKYFASKFACGSSVTGPDEIVIQGDVKDELFDIITEKWPEIDEDLVEDLGDKKL</sequence>
<dbReference type="InterPro" id="IPR036877">
    <property type="entry name" value="SUI1_dom_sf"/>
</dbReference>
<dbReference type="NCBIfam" id="TIGR01159">
    <property type="entry name" value="DRP1"/>
    <property type="match status" value="1"/>
</dbReference>
<dbReference type="GO" id="GO:0003743">
    <property type="term" value="F:translation initiation factor activity"/>
    <property type="evidence" value="ECO:0007669"/>
    <property type="project" value="InterPro"/>
</dbReference>
<gene>
    <name evidence="5" type="ORF">B4U79_14341</name>
</gene>
<dbReference type="STRING" id="1965070.A0A443RQ58"/>
<evidence type="ECO:0000256" key="1">
    <source>
        <dbReference type="ARBA" id="ARBA00007514"/>
    </source>
</evidence>
<dbReference type="SUPFAM" id="SSF55159">
    <property type="entry name" value="eIF1-like"/>
    <property type="match status" value="1"/>
</dbReference>
<accession>A0A443RQ58</accession>
<dbReference type="FunFam" id="3.30.780.10:FF:000004">
    <property type="entry name" value="density-regulated protein-like"/>
    <property type="match status" value="1"/>
</dbReference>
<comment type="caution">
    <text evidence="5">The sequence shown here is derived from an EMBL/GenBank/DDBJ whole genome shotgun (WGS) entry which is preliminary data.</text>
</comment>
<dbReference type="EMBL" id="NCKU01000087">
    <property type="protein sequence ID" value="RWS17378.1"/>
    <property type="molecule type" value="Genomic_DNA"/>
</dbReference>
<dbReference type="CDD" id="cd11607">
    <property type="entry name" value="DENR_C"/>
    <property type="match status" value="1"/>
</dbReference>
<dbReference type="InterPro" id="IPR005873">
    <property type="entry name" value="DENR_eukaryotes"/>
</dbReference>
<dbReference type="Pfam" id="PF01253">
    <property type="entry name" value="SUI1"/>
    <property type="match status" value="1"/>
</dbReference>
<feature type="domain" description="SUI1" evidence="4">
    <location>
        <begin position="131"/>
        <end position="198"/>
    </location>
</feature>